<proteinExistence type="inferred from homology"/>
<dbReference type="GO" id="GO:0005524">
    <property type="term" value="F:ATP binding"/>
    <property type="evidence" value="ECO:0007669"/>
    <property type="project" value="InterPro"/>
</dbReference>
<dbReference type="SUPFAM" id="SSF54211">
    <property type="entry name" value="Ribosomal protein S5 domain 2-like"/>
    <property type="match status" value="1"/>
</dbReference>
<feature type="region of interest" description="Disordered" evidence="3">
    <location>
        <begin position="521"/>
        <end position="567"/>
    </location>
</feature>
<dbReference type="InterPro" id="IPR002099">
    <property type="entry name" value="MutL/Mlh/PMS"/>
</dbReference>
<evidence type="ECO:0000259" key="4">
    <source>
        <dbReference type="SMART" id="SM01340"/>
    </source>
</evidence>
<feature type="domain" description="DNA mismatch repair protein S5" evidence="4">
    <location>
        <begin position="217"/>
        <end position="356"/>
    </location>
</feature>
<evidence type="ECO:0000256" key="3">
    <source>
        <dbReference type="SAM" id="MobiDB-lite"/>
    </source>
</evidence>
<comment type="caution">
    <text evidence="5">The sequence shown here is derived from an EMBL/GenBank/DDBJ whole genome shotgun (WGS) entry which is preliminary data.</text>
</comment>
<dbReference type="EMBL" id="CAMGZC010001177">
    <property type="protein sequence ID" value="CAI0651828.1"/>
    <property type="molecule type" value="Genomic_DNA"/>
</dbReference>
<protein>
    <recommendedName>
        <fullName evidence="4">DNA mismatch repair protein S5 domain-containing protein</fullName>
    </recommendedName>
</protein>
<reference evidence="5" key="1">
    <citation type="submission" date="2022-08" db="EMBL/GenBank/DDBJ databases">
        <authorList>
            <person name="Giroux E."/>
            <person name="Giroux E."/>
        </authorList>
    </citation>
    <scope>NUCLEOTIDE SEQUENCE</scope>
    <source>
        <strain evidence="5">H1091258</strain>
    </source>
</reference>
<dbReference type="CDD" id="cd16926">
    <property type="entry name" value="HATPase_MutL-MLH-PMS-like"/>
    <property type="match status" value="1"/>
</dbReference>
<sequence>MPITRLPLTTVRRLGSSVVIVTPVSLVKELVDNSIDAGATSIEITVSANAVDKIQVRDNGLGIDSEDFNALGRRSHTSKLRTFEELQFKGGQTLGFRGDALASTNIMSKLTITTRTAEDPVANLLTLNPNGGGILAQKPVAGPVGTTVDASDIFSGFPVRRQQAIKESKRAHNQIKELLFTYALTRPRIRLSLKIQSNHKLSWSYASTAGADVREAVLQVFGNELKTYSGNTLEGGATRSRPDTPASILRLEAFMPKPGAKPAAIAGKGYFISVDARPMTTARGTMKKLVGIYKQHLRKHVGASSENLKTPFIRLNIECILGSYDPNVARNKDEVLFANEPKLLELFEDMCQDLYQNCDGQADIPKQNVVVESSSSRQGGHLYNLEATPAEKASHVINRQLANPPSDRTSAVGSSAAFANKAGGYHDHPDRSALKYTTHLADDTLSLANEKASQTNSSEAQISRQDSLESSSDSGLTQSFLRSSWDVDMARSNTASPVEDTREMFLNPLLSDISELLSTQRMEQSQWEKPNPWSLAKKAAKKSGGIHSDHSKNSADIEQSEDNTTAPVLKESTHIPNVENVVHETESMTKLVPEDRENALGQLSQRHQALAMQREHAHETDDFESSRLRTLDAPQGFPQDPSHIGVPRILGDEEQFQRPGLRHAFDDLPDDIARDLGLHRRRAQTPHPSTIRGQDNFFGTPPSSSSPLHKPFRVPARAEVGRQEQSSARSNRPRGAQGQPSVGDRKRNGLSQSKLAFNATKSLKSSQPGEFLHAAAGCSPHGDFDDNYDAVPEITWHLRHNSPSPTERDIAGAIERLNALRPRSHSIIHKDLDRSVNLSPTERDISSAVSRMKVLRHQKDAFEPPIEDTTFKERGRPLIRGSTTTTLEISPRGYLRKRLASRSRSRNKTHKRMKSELLPFERPSEELYLQLKSLMIDLSQLRKQATKAFPWDLYVSRDIPESPAFDLEPAEMDDISNRLQEIVAEWAFDKYAVELDLEINLGVLLCGDA</sequence>
<name>A0A9W4S2D4_9PEZI</name>
<dbReference type="SUPFAM" id="SSF55874">
    <property type="entry name" value="ATPase domain of HSP90 chaperone/DNA topoisomerase II/histidine kinase"/>
    <property type="match status" value="1"/>
</dbReference>
<dbReference type="FunFam" id="3.30.565.10:FF:000017">
    <property type="entry name" value="PMS1 homolog 1, mismatch repair system component"/>
    <property type="match status" value="1"/>
</dbReference>
<dbReference type="Proteomes" id="UP001152533">
    <property type="component" value="Unassembled WGS sequence"/>
</dbReference>
<dbReference type="InterPro" id="IPR036890">
    <property type="entry name" value="HATPase_C_sf"/>
</dbReference>
<comment type="similarity">
    <text evidence="1">Belongs to the DNA mismatch repair MutL/HexB family.</text>
</comment>
<evidence type="ECO:0000256" key="2">
    <source>
        <dbReference type="ARBA" id="ARBA00022763"/>
    </source>
</evidence>
<dbReference type="PANTHER" id="PTHR10073">
    <property type="entry name" value="DNA MISMATCH REPAIR PROTEIN MLH, PMS, MUTL"/>
    <property type="match status" value="1"/>
</dbReference>
<feature type="region of interest" description="Disordered" evidence="3">
    <location>
        <begin position="681"/>
        <end position="748"/>
    </location>
</feature>
<dbReference type="GO" id="GO:0140664">
    <property type="term" value="F:ATP-dependent DNA damage sensor activity"/>
    <property type="evidence" value="ECO:0007669"/>
    <property type="project" value="InterPro"/>
</dbReference>
<evidence type="ECO:0000313" key="6">
    <source>
        <dbReference type="Proteomes" id="UP001152533"/>
    </source>
</evidence>
<dbReference type="InterPro" id="IPR013507">
    <property type="entry name" value="DNA_mismatch_S5_2-like"/>
</dbReference>
<organism evidence="5 6">
    <name type="scientific">Colletotrichum noveboracense</name>
    <dbReference type="NCBI Taxonomy" id="2664923"/>
    <lineage>
        <taxon>Eukaryota</taxon>
        <taxon>Fungi</taxon>
        <taxon>Dikarya</taxon>
        <taxon>Ascomycota</taxon>
        <taxon>Pezizomycotina</taxon>
        <taxon>Sordariomycetes</taxon>
        <taxon>Hypocreomycetidae</taxon>
        <taxon>Glomerellales</taxon>
        <taxon>Glomerellaceae</taxon>
        <taxon>Colletotrichum</taxon>
        <taxon>Colletotrichum gloeosporioides species complex</taxon>
    </lineage>
</organism>
<dbReference type="GO" id="GO:0061982">
    <property type="term" value="P:meiosis I cell cycle process"/>
    <property type="evidence" value="ECO:0007669"/>
    <property type="project" value="UniProtKB-ARBA"/>
</dbReference>
<evidence type="ECO:0000313" key="5">
    <source>
        <dbReference type="EMBL" id="CAI0651828.1"/>
    </source>
</evidence>
<evidence type="ECO:0000256" key="1">
    <source>
        <dbReference type="ARBA" id="ARBA00006082"/>
    </source>
</evidence>
<dbReference type="InterPro" id="IPR014721">
    <property type="entry name" value="Ribsml_uS5_D2-typ_fold_subgr"/>
</dbReference>
<dbReference type="Gene3D" id="3.30.565.10">
    <property type="entry name" value="Histidine kinase-like ATPase, C-terminal domain"/>
    <property type="match status" value="1"/>
</dbReference>
<accession>A0A9W4S2D4</accession>
<feature type="region of interest" description="Disordered" evidence="3">
    <location>
        <begin position="449"/>
        <end position="476"/>
    </location>
</feature>
<feature type="compositionally biased region" description="Polar residues" evidence="3">
    <location>
        <begin position="451"/>
        <end position="462"/>
    </location>
</feature>
<dbReference type="PANTHER" id="PTHR10073:SF41">
    <property type="entry name" value="MISMATCH REPAIR PROTEIN, PUTATIVE (AFU_ORTHOLOGUE AFUA_8G05820)-RELATED"/>
    <property type="match status" value="1"/>
</dbReference>
<dbReference type="Gene3D" id="3.30.230.10">
    <property type="match status" value="1"/>
</dbReference>
<dbReference type="SMART" id="SM01340">
    <property type="entry name" value="DNA_mis_repair"/>
    <property type="match status" value="1"/>
</dbReference>
<dbReference type="InterPro" id="IPR038973">
    <property type="entry name" value="MutL/Mlh/Pms-like"/>
</dbReference>
<dbReference type="Pfam" id="PF13589">
    <property type="entry name" value="HATPase_c_3"/>
    <property type="match status" value="1"/>
</dbReference>
<dbReference type="GO" id="GO:0006298">
    <property type="term" value="P:mismatch repair"/>
    <property type="evidence" value="ECO:0007669"/>
    <property type="project" value="InterPro"/>
</dbReference>
<dbReference type="GO" id="GO:0030983">
    <property type="term" value="F:mismatched DNA binding"/>
    <property type="evidence" value="ECO:0007669"/>
    <property type="project" value="InterPro"/>
</dbReference>
<gene>
    <name evidence="5" type="ORF">CGXH109_LOCUS110674</name>
</gene>
<keyword evidence="6" id="KW-1185">Reference proteome</keyword>
<feature type="compositionally biased region" description="Low complexity" evidence="3">
    <location>
        <begin position="463"/>
        <end position="476"/>
    </location>
</feature>
<dbReference type="GO" id="GO:0016887">
    <property type="term" value="F:ATP hydrolysis activity"/>
    <property type="evidence" value="ECO:0007669"/>
    <property type="project" value="InterPro"/>
</dbReference>
<feature type="compositionally biased region" description="Polar residues" evidence="3">
    <location>
        <begin position="556"/>
        <end position="566"/>
    </location>
</feature>
<dbReference type="AlphaFoldDB" id="A0A9W4S2D4"/>
<dbReference type="InterPro" id="IPR020568">
    <property type="entry name" value="Ribosomal_Su5_D2-typ_SF"/>
</dbReference>
<keyword evidence="2" id="KW-0227">DNA damage</keyword>
<dbReference type="NCBIfam" id="TIGR00585">
    <property type="entry name" value="mutl"/>
    <property type="match status" value="1"/>
</dbReference>
<dbReference type="GO" id="GO:0032389">
    <property type="term" value="C:MutLalpha complex"/>
    <property type="evidence" value="ECO:0007669"/>
    <property type="project" value="TreeGrafter"/>
</dbReference>